<dbReference type="RefSeq" id="WP_225905651.1">
    <property type="nucleotide sequence ID" value="NZ_AP024597.1"/>
</dbReference>
<organism evidence="2 3">
    <name type="scientific">Stygiolobus caldivivus</name>
    <dbReference type="NCBI Taxonomy" id="2824673"/>
    <lineage>
        <taxon>Archaea</taxon>
        <taxon>Thermoproteota</taxon>
        <taxon>Thermoprotei</taxon>
        <taxon>Sulfolobales</taxon>
        <taxon>Sulfolobaceae</taxon>
        <taxon>Stygiolobus</taxon>
    </lineage>
</organism>
<dbReference type="Proteomes" id="UP000825123">
    <property type="component" value="Chromosome"/>
</dbReference>
<name>A0A8D5ZJM4_9CREN</name>
<dbReference type="KEGG" id="csty:KN1_20680"/>
<dbReference type="EMBL" id="AP024597">
    <property type="protein sequence ID" value="BCU70771.1"/>
    <property type="molecule type" value="Genomic_DNA"/>
</dbReference>
<feature type="domain" description="NurA" evidence="1">
    <location>
        <begin position="22"/>
        <end position="202"/>
    </location>
</feature>
<accession>A0A8D5ZJM4</accession>
<dbReference type="SMART" id="SM00933">
    <property type="entry name" value="NurA"/>
    <property type="match status" value="1"/>
</dbReference>
<gene>
    <name evidence="2" type="ORF">KN1_20680</name>
</gene>
<evidence type="ECO:0000259" key="1">
    <source>
        <dbReference type="SMART" id="SM00933"/>
    </source>
</evidence>
<sequence length="233" mass="26739">MINDNGVLTTVITLPGIQNKQYSFKAIDGSFHELKTREGDSGYITLGIVKGKILDSAFVIDEINYDEAICVKCSPEEAMREMEYEEARKSRNEVDIILMDRKLSYDNLDVPDNVIAIVKDPSVVNVNVDKEEPWLIEAYSKGKIRGAYFKLVNISWVFLVETPSNLPWSEILYILYVLGTEPIPEALGYNYPLYLADKVAKYYRDKGSRILNFLNKNPSYRAFRSLMERNRRG</sequence>
<dbReference type="Pfam" id="PF09376">
    <property type="entry name" value="NurA"/>
    <property type="match status" value="2"/>
</dbReference>
<protein>
    <recommendedName>
        <fullName evidence="1">NurA domain-containing protein</fullName>
    </recommendedName>
</protein>
<proteinExistence type="predicted"/>
<reference evidence="2 3" key="1">
    <citation type="submission" date="2021-04" db="EMBL/GenBank/DDBJ databases">
        <title>Complete genome sequence of Stygiolobus sp. KN-1.</title>
        <authorList>
            <person name="Nakamura K."/>
            <person name="Sakai H."/>
            <person name="Kurosawa N."/>
        </authorList>
    </citation>
    <scope>NUCLEOTIDE SEQUENCE [LARGE SCALE GENOMIC DNA]</scope>
    <source>
        <strain evidence="2 3">KN-1</strain>
    </source>
</reference>
<keyword evidence="3" id="KW-1185">Reference proteome</keyword>
<dbReference type="InterPro" id="IPR018977">
    <property type="entry name" value="NurA_domain"/>
</dbReference>
<dbReference type="GeneID" id="66163798"/>
<dbReference type="AlphaFoldDB" id="A0A8D5ZJM4"/>
<evidence type="ECO:0000313" key="3">
    <source>
        <dbReference type="Proteomes" id="UP000825123"/>
    </source>
</evidence>
<evidence type="ECO:0000313" key="2">
    <source>
        <dbReference type="EMBL" id="BCU70771.1"/>
    </source>
</evidence>